<feature type="domain" description="Winged helix-turn helix" evidence="1">
    <location>
        <begin position="83"/>
        <end position="118"/>
    </location>
</feature>
<dbReference type="EMBL" id="JAUSWA010000058">
    <property type="protein sequence ID" value="MDQ0497181.1"/>
    <property type="molecule type" value="Genomic_DNA"/>
</dbReference>
<comment type="caution">
    <text evidence="2">The sequence shown here is derived from an EMBL/GenBank/DDBJ whole genome shotgun (WGS) entry which is preliminary data.</text>
</comment>
<dbReference type="Pfam" id="PF13592">
    <property type="entry name" value="HTH_33"/>
    <property type="match status" value="1"/>
</dbReference>
<reference evidence="2 3" key="1">
    <citation type="submission" date="2023-07" db="EMBL/GenBank/DDBJ databases">
        <title>Genomic Encyclopedia of Type Strains, Phase IV (KMG-IV): sequencing the most valuable type-strain genomes for metagenomic binning, comparative biology and taxonomic classification.</title>
        <authorList>
            <person name="Goeker M."/>
        </authorList>
    </citation>
    <scope>NUCLEOTIDE SEQUENCE [LARGE SCALE GENOMIC DNA]</scope>
    <source>
        <strain evidence="2 3">DSM 14914</strain>
    </source>
</reference>
<name>A0ABU0L7C9_9BACL</name>
<protein>
    <submittedName>
        <fullName evidence="2">Transposase</fullName>
    </submittedName>
</protein>
<dbReference type="InterPro" id="IPR009057">
    <property type="entry name" value="Homeodomain-like_sf"/>
</dbReference>
<sequence>MKSEEIERLNTAMKETSDKRLYERYLAVRLRLEGHSFAEIGDLLGRVRQTISLYWQNYQKHGLAGLEMDHSPGQPTKLTEEQRSQLATMLERMNFSFTKATYTLAQADEDAQELFRKHNIC</sequence>
<evidence type="ECO:0000259" key="1">
    <source>
        <dbReference type="Pfam" id="PF13592"/>
    </source>
</evidence>
<dbReference type="Proteomes" id="UP001242811">
    <property type="component" value="Unassembled WGS sequence"/>
</dbReference>
<keyword evidence="3" id="KW-1185">Reference proteome</keyword>
<accession>A0ABU0L7C9</accession>
<evidence type="ECO:0000313" key="3">
    <source>
        <dbReference type="Proteomes" id="UP001242811"/>
    </source>
</evidence>
<proteinExistence type="predicted"/>
<dbReference type="InterPro" id="IPR025959">
    <property type="entry name" value="Winged_HTH_dom"/>
</dbReference>
<evidence type="ECO:0000313" key="2">
    <source>
        <dbReference type="EMBL" id="MDQ0497181.1"/>
    </source>
</evidence>
<dbReference type="Pfam" id="PF13384">
    <property type="entry name" value="HTH_23"/>
    <property type="match status" value="1"/>
</dbReference>
<gene>
    <name evidence="2" type="ORF">QOZ95_005389</name>
</gene>
<organism evidence="2 3">
    <name type="scientific">Paenibacillus brasilensis</name>
    <dbReference type="NCBI Taxonomy" id="128574"/>
    <lineage>
        <taxon>Bacteria</taxon>
        <taxon>Bacillati</taxon>
        <taxon>Bacillota</taxon>
        <taxon>Bacilli</taxon>
        <taxon>Bacillales</taxon>
        <taxon>Paenibacillaceae</taxon>
        <taxon>Paenibacillus</taxon>
    </lineage>
</organism>
<dbReference type="SUPFAM" id="SSF46689">
    <property type="entry name" value="Homeodomain-like"/>
    <property type="match status" value="1"/>
</dbReference>